<dbReference type="KEGG" id="ctes:O987_13390"/>
<keyword evidence="2" id="KW-0378">Hydrolase</keyword>
<organism evidence="2 3">
    <name type="scientific">Comamonas testosteroni TK102</name>
    <dbReference type="NCBI Taxonomy" id="1392005"/>
    <lineage>
        <taxon>Bacteria</taxon>
        <taxon>Pseudomonadati</taxon>
        <taxon>Pseudomonadota</taxon>
        <taxon>Betaproteobacteria</taxon>
        <taxon>Burkholderiales</taxon>
        <taxon>Comamonadaceae</taxon>
        <taxon>Comamonas</taxon>
    </lineage>
</organism>
<dbReference type="Pfam" id="PF13487">
    <property type="entry name" value="HD_5"/>
    <property type="match status" value="1"/>
</dbReference>
<dbReference type="GO" id="GO:0008081">
    <property type="term" value="F:phosphoric diester hydrolase activity"/>
    <property type="evidence" value="ECO:0007669"/>
    <property type="project" value="UniProtKB-ARBA"/>
</dbReference>
<dbReference type="CDD" id="cd00077">
    <property type="entry name" value="HDc"/>
    <property type="match status" value="1"/>
</dbReference>
<dbReference type="HOGENOM" id="CLU_051988_0_0_4"/>
<dbReference type="Proteomes" id="UP000028782">
    <property type="component" value="Chromosome"/>
</dbReference>
<dbReference type="InterPro" id="IPR003607">
    <property type="entry name" value="HD/PDEase_dom"/>
</dbReference>
<gene>
    <name evidence="2" type="ORF">O987_13390</name>
</gene>
<accession>A0A076PQ10</accession>
<reference evidence="2 3" key="1">
    <citation type="journal article" date="2014" name="Genome Announc.">
        <title>Complete Genome Sequence of Polychlorinated Biphenyl Degrader Comamonas testosteroni TK102 (NBRC 109938).</title>
        <authorList>
            <person name="Fukuda K."/>
            <person name="Hosoyama A."/>
            <person name="Tsuchikane K."/>
            <person name="Ohji S."/>
            <person name="Yamazoe A."/>
            <person name="Fujita N."/>
            <person name="Shintani M."/>
            <person name="Kimbara K."/>
        </authorList>
    </citation>
    <scope>NUCLEOTIDE SEQUENCE [LARGE SCALE GENOMIC DNA]</scope>
    <source>
        <strain evidence="2">TK102</strain>
    </source>
</reference>
<dbReference type="AlphaFoldDB" id="A0A076PQ10"/>
<dbReference type="EMBL" id="CP006704">
    <property type="protein sequence ID" value="AIJ46796.1"/>
    <property type="molecule type" value="Genomic_DNA"/>
</dbReference>
<dbReference type="PANTHER" id="PTHR43155:SF2">
    <property type="entry name" value="CYCLIC DI-GMP PHOSPHODIESTERASE PA4108"/>
    <property type="match status" value="1"/>
</dbReference>
<dbReference type="SUPFAM" id="SSF109604">
    <property type="entry name" value="HD-domain/PDEase-like"/>
    <property type="match status" value="1"/>
</dbReference>
<sequence length="450" mass="50141">MSENAGAQGHETDVHFLRAVTDMAEHTEVMTGDAIYTDKGMKLVDKGTRVDSRLYDRLVMHKLRDPIDANLITGDLVDVASLVALARQQCEQVDLLHRMVASIGDIERLLAPLKSLLLPQAIAFKLTVMREQRTDLYQHSLQMTLVAIFLALKNGWTERECVPLATAALLHDVGMLYMDPVWTDPDHRLSGEERKHLVAHSVTAMLVVRSTELYSRAVEIAVLEHHERMDGSGYPRGIKGNAISPMGQVLLLAEVVSAFFEKFTDMPGQRLSLMLRMNHKSYPADLVHLILPLLYDEISPGKPLAPLQAEFSHSIAALEAALRKWSELRRDFPEHWQQMPDAQAAVAVETSLAQLQKQLAEAGSHPSQQLDVLSYFKDDALGMSELALVNREALWQLQAIMNDCQRRWPTLGEGGSTLEVAVAEWCEACAQLMPQAGRSSAMNADRQSLN</sequence>
<dbReference type="InterPro" id="IPR037522">
    <property type="entry name" value="HD_GYP_dom"/>
</dbReference>
<dbReference type="Gene3D" id="1.10.3210.10">
    <property type="entry name" value="Hypothetical protein af1432"/>
    <property type="match status" value="1"/>
</dbReference>
<evidence type="ECO:0000313" key="3">
    <source>
        <dbReference type="Proteomes" id="UP000028782"/>
    </source>
</evidence>
<dbReference type="PROSITE" id="PS51832">
    <property type="entry name" value="HD_GYP"/>
    <property type="match status" value="1"/>
</dbReference>
<dbReference type="PANTHER" id="PTHR43155">
    <property type="entry name" value="CYCLIC DI-GMP PHOSPHODIESTERASE PA4108-RELATED"/>
    <property type="match status" value="1"/>
</dbReference>
<dbReference type="RefSeq" id="WP_043372675.1">
    <property type="nucleotide sequence ID" value="NZ_CP006704.1"/>
</dbReference>
<evidence type="ECO:0000259" key="1">
    <source>
        <dbReference type="PROSITE" id="PS51832"/>
    </source>
</evidence>
<protein>
    <submittedName>
        <fullName evidence="2">Phosphohydrolase</fullName>
    </submittedName>
</protein>
<proteinExistence type="predicted"/>
<feature type="domain" description="HD-GYP" evidence="1">
    <location>
        <begin position="114"/>
        <end position="310"/>
    </location>
</feature>
<evidence type="ECO:0000313" key="2">
    <source>
        <dbReference type="EMBL" id="AIJ46796.1"/>
    </source>
</evidence>
<name>A0A076PQ10_COMTE</name>